<gene>
    <name evidence="1" type="ORF">HCBG_04260</name>
</gene>
<dbReference type="EMBL" id="GG663367">
    <property type="protein sequence ID" value="EEH07381.1"/>
    <property type="molecule type" value="Genomic_DNA"/>
</dbReference>
<dbReference type="Proteomes" id="UP000001631">
    <property type="component" value="Unassembled WGS sequence"/>
</dbReference>
<protein>
    <submittedName>
        <fullName evidence="1">Uncharacterized protein</fullName>
    </submittedName>
</protein>
<sequence>MGPQAMTGLLYVSRRALECLAARPDMKDKGGKAEKRLCNAPVIFGPDLDGSQMRERKLPLIYAGYVFKCKFQAWRGRASAFRLAYSVCQCPTAFLALLDT</sequence>
<proteinExistence type="predicted"/>
<dbReference type="HOGENOM" id="CLU_2305200_0_0_1"/>
<accession>C0NND3</accession>
<dbReference type="GeneID" id="69037276"/>
<name>C0NND3_AJECG</name>
<dbReference type="InParanoid" id="C0NND3"/>
<organism evidence="1 2">
    <name type="scientific">Ajellomyces capsulatus (strain G186AR / H82 / ATCC MYA-2454 / RMSCC 2432)</name>
    <name type="common">Darling's disease fungus</name>
    <name type="synonym">Histoplasma capsulatum</name>
    <dbReference type="NCBI Taxonomy" id="447093"/>
    <lineage>
        <taxon>Eukaryota</taxon>
        <taxon>Fungi</taxon>
        <taxon>Dikarya</taxon>
        <taxon>Ascomycota</taxon>
        <taxon>Pezizomycotina</taxon>
        <taxon>Eurotiomycetes</taxon>
        <taxon>Eurotiomycetidae</taxon>
        <taxon>Onygenales</taxon>
        <taxon>Ajellomycetaceae</taxon>
        <taxon>Histoplasma</taxon>
    </lineage>
</organism>
<keyword evidence="2" id="KW-1185">Reference proteome</keyword>
<reference evidence="1" key="1">
    <citation type="submission" date="2009-02" db="EMBL/GenBank/DDBJ databases">
        <title>The Genome Sequence of Ajellomyces capsulatus strain G186AR.</title>
        <authorList>
            <consortium name="The Broad Institute Genome Sequencing Platform"/>
            <person name="Champion M."/>
            <person name="Cuomo C."/>
            <person name="Ma L.-J."/>
            <person name="Henn M.R."/>
            <person name="Sil A."/>
            <person name="Goldman B."/>
            <person name="Young S.K."/>
            <person name="Kodira C.D."/>
            <person name="Zeng Q."/>
            <person name="Koehrsen M."/>
            <person name="Alvarado L."/>
            <person name="Berlin A."/>
            <person name="Borenstein D."/>
            <person name="Chen Z."/>
            <person name="Engels R."/>
            <person name="Freedman E."/>
            <person name="Gellesch M."/>
            <person name="Goldberg J."/>
            <person name="Griggs A."/>
            <person name="Gujja S."/>
            <person name="Heiman D."/>
            <person name="Hepburn T."/>
            <person name="Howarth C."/>
            <person name="Jen D."/>
            <person name="Larson L."/>
            <person name="Lewis B."/>
            <person name="Mehta T."/>
            <person name="Park D."/>
            <person name="Pearson M."/>
            <person name="Roberts A."/>
            <person name="Saif S."/>
            <person name="Shea T."/>
            <person name="Shenoy N."/>
            <person name="Sisk P."/>
            <person name="Stolte C."/>
            <person name="Sykes S."/>
            <person name="Walk T."/>
            <person name="White J."/>
            <person name="Yandava C."/>
            <person name="Klein B."/>
            <person name="McEwen J.G."/>
            <person name="Puccia R."/>
            <person name="Goldman G.H."/>
            <person name="Felipe M.S."/>
            <person name="Nino-Vega G."/>
            <person name="San-Blas G."/>
            <person name="Taylor J."/>
            <person name="Mendoza L."/>
            <person name="Galagan J."/>
            <person name="Nusbaum C."/>
            <person name="Birren B."/>
        </authorList>
    </citation>
    <scope>NUCLEOTIDE SEQUENCE</scope>
    <source>
        <strain evidence="1">G186AR</strain>
    </source>
</reference>
<evidence type="ECO:0000313" key="2">
    <source>
        <dbReference type="Proteomes" id="UP000001631"/>
    </source>
</evidence>
<dbReference type="RefSeq" id="XP_045287862.1">
    <property type="nucleotide sequence ID" value="XM_045431309.1"/>
</dbReference>
<dbReference type="AlphaFoldDB" id="C0NND3"/>
<evidence type="ECO:0000313" key="1">
    <source>
        <dbReference type="EMBL" id="EEH07381.1"/>
    </source>
</evidence>